<dbReference type="Pfam" id="PF08652">
    <property type="entry name" value="RAI1"/>
    <property type="match status" value="1"/>
</dbReference>
<comment type="similarity">
    <text evidence="1 2">Belongs to the DXO/Dom3Z family.</text>
</comment>
<keyword evidence="2" id="KW-0378">Hydrolase</keyword>
<dbReference type="GO" id="GO:0005829">
    <property type="term" value="C:cytosol"/>
    <property type="evidence" value="ECO:0007669"/>
    <property type="project" value="TreeGrafter"/>
</dbReference>
<keyword evidence="2" id="KW-0540">Nuclease</keyword>
<comment type="cofactor">
    <cofactor evidence="2">
        <name>a divalent metal cation</name>
        <dbReference type="ChEBI" id="CHEBI:60240"/>
    </cofactor>
</comment>
<evidence type="ECO:0000256" key="2">
    <source>
        <dbReference type="RuleBase" id="RU367113"/>
    </source>
</evidence>
<dbReference type="GO" id="GO:0034353">
    <property type="term" value="F:mRNA 5'-diphosphatase activity"/>
    <property type="evidence" value="ECO:0007669"/>
    <property type="project" value="TreeGrafter"/>
</dbReference>
<organism evidence="4 5">
    <name type="scientific">Lepeophtheirus salmonis</name>
    <name type="common">Salmon louse</name>
    <name type="synonym">Caligus salmonis</name>
    <dbReference type="NCBI Taxonomy" id="72036"/>
    <lineage>
        <taxon>Eukaryota</taxon>
        <taxon>Metazoa</taxon>
        <taxon>Ecdysozoa</taxon>
        <taxon>Arthropoda</taxon>
        <taxon>Crustacea</taxon>
        <taxon>Multicrustacea</taxon>
        <taxon>Hexanauplia</taxon>
        <taxon>Copepoda</taxon>
        <taxon>Siphonostomatoida</taxon>
        <taxon>Caligidae</taxon>
        <taxon>Lepeophtheirus</taxon>
    </lineage>
</organism>
<evidence type="ECO:0000313" key="4">
    <source>
        <dbReference type="EMBL" id="CAF2959775.1"/>
    </source>
</evidence>
<evidence type="ECO:0000259" key="3">
    <source>
        <dbReference type="Pfam" id="PF08652"/>
    </source>
</evidence>
<dbReference type="PANTHER" id="PTHR12395">
    <property type="entry name" value="DOM-3 RELATED"/>
    <property type="match status" value="1"/>
</dbReference>
<keyword evidence="2" id="KW-0539">Nucleus</keyword>
<dbReference type="OrthoDB" id="5853397at2759"/>
<proteinExistence type="inferred from homology"/>
<name>A0A7R8CXH9_LEPSM</name>
<dbReference type="GO" id="GO:0004518">
    <property type="term" value="F:nuclease activity"/>
    <property type="evidence" value="ECO:0007669"/>
    <property type="project" value="UniProtKB-KW"/>
</dbReference>
<keyword evidence="5" id="KW-1185">Reference proteome</keyword>
<dbReference type="InterPro" id="IPR039039">
    <property type="entry name" value="RAI1-like_fam"/>
</dbReference>
<dbReference type="Proteomes" id="UP000675881">
    <property type="component" value="Chromosome 5"/>
</dbReference>
<dbReference type="GO" id="GO:0003723">
    <property type="term" value="F:RNA binding"/>
    <property type="evidence" value="ECO:0007669"/>
    <property type="project" value="UniProtKB-KW"/>
</dbReference>
<accession>A0A7R8CXH9</accession>
<keyword evidence="2" id="KW-0479">Metal-binding</keyword>
<reference evidence="4" key="1">
    <citation type="submission" date="2021-02" db="EMBL/GenBank/DDBJ databases">
        <authorList>
            <person name="Bekaert M."/>
        </authorList>
    </citation>
    <scope>NUCLEOTIDE SEQUENCE</scope>
    <source>
        <strain evidence="4">IoA-00</strain>
    </source>
</reference>
<comment type="subcellular location">
    <subcellularLocation>
        <location evidence="2">Nucleus</location>
    </subcellularLocation>
</comment>
<dbReference type="GO" id="GO:0046872">
    <property type="term" value="F:metal ion binding"/>
    <property type="evidence" value="ECO:0007669"/>
    <property type="project" value="UniProtKB-KW"/>
</dbReference>
<dbReference type="GO" id="GO:0000166">
    <property type="term" value="F:nucleotide binding"/>
    <property type="evidence" value="ECO:0007669"/>
    <property type="project" value="UniProtKB-KW"/>
</dbReference>
<dbReference type="PANTHER" id="PTHR12395:SF9">
    <property type="entry name" value="DECAPPING AND EXORIBONUCLEASE PROTEIN"/>
    <property type="match status" value="1"/>
</dbReference>
<dbReference type="GO" id="GO:0110155">
    <property type="term" value="P:NAD-cap decapping"/>
    <property type="evidence" value="ECO:0007669"/>
    <property type="project" value="TreeGrafter"/>
</dbReference>
<evidence type="ECO:0000313" key="5">
    <source>
        <dbReference type="Proteomes" id="UP000675881"/>
    </source>
</evidence>
<evidence type="ECO:0000256" key="1">
    <source>
        <dbReference type="ARBA" id="ARBA00006562"/>
    </source>
</evidence>
<sequence>MDRLYRLNGVRDYIDDGLPYLKECDTKYWDEQGARVLETFMRSIVLLSPNDNRFAIEGINPVLEWLHRHPPSTKPDFVSCQGNLLMLMCTPFEKRVPWSYSFVKYDETLCGFRDYDGLVNEIKSFKTADIPSMSGINWRPNDCLGFLRNLLRTIKEELMDKPNVVLNVSSDPPGTRIKIERSEKDISFVVGDKYRV</sequence>
<comment type="function">
    <text evidence="2">Decapping enzyme for NAD-capped RNAs: specifically hydrolyzes the nicotinamide adenine dinucleotide (NAD) cap from a subset of RNAs by removing the entire NAD moiety from the 5'-end of an NAD-capped RNA.</text>
</comment>
<keyword evidence="2" id="KW-0547">Nucleotide-binding</keyword>
<keyword evidence="2" id="KW-0694">RNA-binding</keyword>
<gene>
    <name evidence="4" type="ORF">LSAA_10878</name>
</gene>
<dbReference type="GO" id="GO:0005634">
    <property type="term" value="C:nucleus"/>
    <property type="evidence" value="ECO:0007669"/>
    <property type="project" value="UniProtKB-SubCell"/>
</dbReference>
<dbReference type="AlphaFoldDB" id="A0A7R8CXH9"/>
<dbReference type="EC" id="3.6.1.-" evidence="2"/>
<dbReference type="InterPro" id="IPR013961">
    <property type="entry name" value="RAI1"/>
</dbReference>
<feature type="domain" description="RAI1-like" evidence="3">
    <location>
        <begin position="109"/>
        <end position="183"/>
    </location>
</feature>
<dbReference type="EMBL" id="HG994584">
    <property type="protein sequence ID" value="CAF2959775.1"/>
    <property type="molecule type" value="Genomic_DNA"/>
</dbReference>
<protein>
    <recommendedName>
        <fullName evidence="2">Decapping nuclease</fullName>
        <ecNumber evidence="2">3.6.1.-</ecNumber>
    </recommendedName>
</protein>
<dbReference type="GO" id="GO:0000956">
    <property type="term" value="P:nuclear-transcribed mRNA catabolic process"/>
    <property type="evidence" value="ECO:0007669"/>
    <property type="project" value="TreeGrafter"/>
</dbReference>